<proteinExistence type="predicted"/>
<evidence type="ECO:0000313" key="1">
    <source>
        <dbReference type="EMBL" id="RKX69719.1"/>
    </source>
</evidence>
<evidence type="ECO:0000313" key="2">
    <source>
        <dbReference type="Proteomes" id="UP000268469"/>
    </source>
</evidence>
<name>A0A660SFX4_UNCW3</name>
<reference evidence="1 2" key="1">
    <citation type="submission" date="2018-06" db="EMBL/GenBank/DDBJ databases">
        <title>Extensive metabolic versatility and redundancy in microbially diverse, dynamic hydrothermal sediments.</title>
        <authorList>
            <person name="Dombrowski N."/>
            <person name="Teske A."/>
            <person name="Baker B.J."/>
        </authorList>
    </citation>
    <scope>NUCLEOTIDE SEQUENCE [LARGE SCALE GENOMIC DNA]</scope>
    <source>
        <strain evidence="1">B36_G15</strain>
    </source>
</reference>
<accession>A0A660SFX4</accession>
<gene>
    <name evidence="1" type="ORF">DRP53_07325</name>
</gene>
<dbReference type="EMBL" id="QNBE01000069">
    <property type="protein sequence ID" value="RKX69719.1"/>
    <property type="molecule type" value="Genomic_DNA"/>
</dbReference>
<organism evidence="1 2">
    <name type="scientific">candidate division WOR-3 bacterium</name>
    <dbReference type="NCBI Taxonomy" id="2052148"/>
    <lineage>
        <taxon>Bacteria</taxon>
        <taxon>Bacteria division WOR-3</taxon>
    </lineage>
</organism>
<dbReference type="AlphaFoldDB" id="A0A660SFX4"/>
<protein>
    <submittedName>
        <fullName evidence="1">Uncharacterized protein</fullName>
    </submittedName>
</protein>
<sequence>MWRLVPLIFLSCSHPEVDRVVKYLRNYRRLKMRITDSRQLEDSLSALNRRYGWDLDSVKNLIRSWEDPRQWEKLMEGLREEK</sequence>
<comment type="caution">
    <text evidence="1">The sequence shown here is derived from an EMBL/GenBank/DDBJ whole genome shotgun (WGS) entry which is preliminary data.</text>
</comment>
<dbReference type="Proteomes" id="UP000268469">
    <property type="component" value="Unassembled WGS sequence"/>
</dbReference>